<accession>A0ABD2MX84</accession>
<evidence type="ECO:0000259" key="7">
    <source>
        <dbReference type="PROSITE" id="PS50950"/>
    </source>
</evidence>
<dbReference type="PROSITE" id="PS50950">
    <property type="entry name" value="ZF_THAP"/>
    <property type="match status" value="1"/>
</dbReference>
<dbReference type="GO" id="GO:0003677">
    <property type="term" value="F:DNA binding"/>
    <property type="evidence" value="ECO:0007669"/>
    <property type="project" value="UniProtKB-UniRule"/>
</dbReference>
<keyword evidence="1" id="KW-0479">Metal-binding</keyword>
<evidence type="ECO:0000256" key="5">
    <source>
        <dbReference type="PROSITE-ProRule" id="PRU00309"/>
    </source>
</evidence>
<keyword evidence="2 5" id="KW-0863">Zinc-finger</keyword>
<keyword evidence="9" id="KW-1185">Reference proteome</keyword>
<gene>
    <name evidence="8" type="ORF">HHI36_021604</name>
</gene>
<dbReference type="PANTHER" id="PTHR47696">
    <property type="entry name" value="THAP DOMAIN-CONTAINING PROTEIN 2"/>
    <property type="match status" value="1"/>
</dbReference>
<evidence type="ECO:0000313" key="8">
    <source>
        <dbReference type="EMBL" id="KAL3271108.1"/>
    </source>
</evidence>
<feature type="domain" description="THAP-type" evidence="7">
    <location>
        <begin position="1"/>
        <end position="79"/>
    </location>
</feature>
<dbReference type="SMART" id="SM00692">
    <property type="entry name" value="DM3"/>
    <property type="match status" value="1"/>
</dbReference>
<dbReference type="GO" id="GO:0008270">
    <property type="term" value="F:zinc ion binding"/>
    <property type="evidence" value="ECO:0007669"/>
    <property type="project" value="UniProtKB-KW"/>
</dbReference>
<comment type="caution">
    <text evidence="8">The sequence shown here is derived from an EMBL/GenBank/DDBJ whole genome shotgun (WGS) entry which is preliminary data.</text>
</comment>
<dbReference type="Proteomes" id="UP001516400">
    <property type="component" value="Unassembled WGS sequence"/>
</dbReference>
<dbReference type="InterPro" id="IPR006612">
    <property type="entry name" value="THAP_Znf"/>
</dbReference>
<evidence type="ECO:0000256" key="2">
    <source>
        <dbReference type="ARBA" id="ARBA00022771"/>
    </source>
</evidence>
<dbReference type="Pfam" id="PF05485">
    <property type="entry name" value="THAP"/>
    <property type="match status" value="1"/>
</dbReference>
<evidence type="ECO:0000256" key="1">
    <source>
        <dbReference type="ARBA" id="ARBA00022723"/>
    </source>
</evidence>
<keyword evidence="3" id="KW-0862">Zinc</keyword>
<dbReference type="InterPro" id="IPR026521">
    <property type="entry name" value="THAP2"/>
</dbReference>
<keyword evidence="4 5" id="KW-0238">DNA-binding</keyword>
<evidence type="ECO:0000256" key="3">
    <source>
        <dbReference type="ARBA" id="ARBA00022833"/>
    </source>
</evidence>
<dbReference type="EMBL" id="JABFTP020000042">
    <property type="protein sequence ID" value="KAL3271108.1"/>
    <property type="molecule type" value="Genomic_DNA"/>
</dbReference>
<proteinExistence type="predicted"/>
<feature type="coiled-coil region" evidence="6">
    <location>
        <begin position="264"/>
        <end position="305"/>
    </location>
</feature>
<evidence type="ECO:0000256" key="4">
    <source>
        <dbReference type="ARBA" id="ARBA00023125"/>
    </source>
</evidence>
<dbReference type="Gene3D" id="6.20.210.20">
    <property type="entry name" value="THAP domain"/>
    <property type="match status" value="1"/>
</dbReference>
<dbReference type="SUPFAM" id="SSF57716">
    <property type="entry name" value="Glucocorticoid receptor-like (DNA-binding domain)"/>
    <property type="match status" value="1"/>
</dbReference>
<keyword evidence="6" id="KW-0175">Coiled coil</keyword>
<reference evidence="8 9" key="1">
    <citation type="journal article" date="2021" name="BMC Biol.">
        <title>Horizontally acquired antibacterial genes associated with adaptive radiation of ladybird beetles.</title>
        <authorList>
            <person name="Li H.S."/>
            <person name="Tang X.F."/>
            <person name="Huang Y.H."/>
            <person name="Xu Z.Y."/>
            <person name="Chen M.L."/>
            <person name="Du X.Y."/>
            <person name="Qiu B.Y."/>
            <person name="Chen P.T."/>
            <person name="Zhang W."/>
            <person name="Slipinski A."/>
            <person name="Escalona H.E."/>
            <person name="Waterhouse R.M."/>
            <person name="Zwick A."/>
            <person name="Pang H."/>
        </authorList>
    </citation>
    <scope>NUCLEOTIDE SEQUENCE [LARGE SCALE GENOMIC DNA]</scope>
    <source>
        <strain evidence="8">SYSU2018</strain>
    </source>
</reference>
<protein>
    <recommendedName>
        <fullName evidence="7">THAP-type domain-containing protein</fullName>
    </recommendedName>
</protein>
<organism evidence="8 9">
    <name type="scientific">Cryptolaemus montrouzieri</name>
    <dbReference type="NCBI Taxonomy" id="559131"/>
    <lineage>
        <taxon>Eukaryota</taxon>
        <taxon>Metazoa</taxon>
        <taxon>Ecdysozoa</taxon>
        <taxon>Arthropoda</taxon>
        <taxon>Hexapoda</taxon>
        <taxon>Insecta</taxon>
        <taxon>Pterygota</taxon>
        <taxon>Neoptera</taxon>
        <taxon>Endopterygota</taxon>
        <taxon>Coleoptera</taxon>
        <taxon>Polyphaga</taxon>
        <taxon>Cucujiformia</taxon>
        <taxon>Coccinelloidea</taxon>
        <taxon>Coccinellidae</taxon>
        <taxon>Scymninae</taxon>
        <taxon>Scymnini</taxon>
        <taxon>Cryptolaemus</taxon>
    </lineage>
</organism>
<sequence>MVHSCYICKISSEKDATISFHRFPKNDVQREKWLKSLGIEGLKISTSSKLCSRHFPEDSFRIREGGRRDLKPSAIPFSRTNVEKMYSDDSIVPEEMNTVVSHSDLIKDESENFTMFLTDNLELFPDHILKNEYLDGSDLLLNESMETEILDTERINIEMSNAFDPIFTERLSDLSSSIEVSPTVPIVSTPTSAKTRFQFSPSEFLENDSEKSTEISVNPECSPPLDVDNLINKISADNNFKWRAYFKQCTVEDFSTPEMARRNIELGKKEIETHQKKIKILQQQNRRLKCRVARLKQMLKQCKQNNSVDIGNILDEDDEIDV</sequence>
<evidence type="ECO:0000256" key="6">
    <source>
        <dbReference type="SAM" id="Coils"/>
    </source>
</evidence>
<evidence type="ECO:0000313" key="9">
    <source>
        <dbReference type="Proteomes" id="UP001516400"/>
    </source>
</evidence>
<name>A0ABD2MX84_9CUCU</name>
<dbReference type="AlphaFoldDB" id="A0ABD2MX84"/>
<dbReference type="PANTHER" id="PTHR47696:SF1">
    <property type="entry name" value="THAP DOMAIN-CONTAINING PROTEIN 2"/>
    <property type="match status" value="1"/>
</dbReference>
<dbReference type="InterPro" id="IPR038441">
    <property type="entry name" value="THAP_Znf_sf"/>
</dbReference>
<dbReference type="SMART" id="SM00980">
    <property type="entry name" value="THAP"/>
    <property type="match status" value="1"/>
</dbReference>